<feature type="region of interest" description="Disordered" evidence="1">
    <location>
        <begin position="736"/>
        <end position="808"/>
    </location>
</feature>
<dbReference type="AlphaFoldDB" id="A0A8K0SRY6"/>
<reference evidence="2" key="1">
    <citation type="journal article" date="2021" name="Nat. Commun.">
        <title>Genetic determinants of endophytism in the Arabidopsis root mycobiome.</title>
        <authorList>
            <person name="Mesny F."/>
            <person name="Miyauchi S."/>
            <person name="Thiergart T."/>
            <person name="Pickel B."/>
            <person name="Atanasova L."/>
            <person name="Karlsson M."/>
            <person name="Huettel B."/>
            <person name="Barry K.W."/>
            <person name="Haridas S."/>
            <person name="Chen C."/>
            <person name="Bauer D."/>
            <person name="Andreopoulos W."/>
            <person name="Pangilinan J."/>
            <person name="LaButti K."/>
            <person name="Riley R."/>
            <person name="Lipzen A."/>
            <person name="Clum A."/>
            <person name="Drula E."/>
            <person name="Henrissat B."/>
            <person name="Kohler A."/>
            <person name="Grigoriev I.V."/>
            <person name="Martin F.M."/>
            <person name="Hacquard S."/>
        </authorList>
    </citation>
    <scope>NUCLEOTIDE SEQUENCE</scope>
    <source>
        <strain evidence="2">MPI-CAGE-CH-0235</strain>
    </source>
</reference>
<feature type="compositionally biased region" description="Acidic residues" evidence="1">
    <location>
        <begin position="139"/>
        <end position="155"/>
    </location>
</feature>
<dbReference type="InterPro" id="IPR007146">
    <property type="entry name" value="Sas10/Utp3/C1D"/>
</dbReference>
<dbReference type="OrthoDB" id="203440at2759"/>
<dbReference type="EMBL" id="JAGPNK010000010">
    <property type="protein sequence ID" value="KAH7312417.1"/>
    <property type="molecule type" value="Genomic_DNA"/>
</dbReference>
<feature type="compositionally biased region" description="Low complexity" evidence="1">
    <location>
        <begin position="799"/>
        <end position="808"/>
    </location>
</feature>
<dbReference type="GO" id="GO:0005666">
    <property type="term" value="C:RNA polymerase III complex"/>
    <property type="evidence" value="ECO:0007669"/>
    <property type="project" value="TreeGrafter"/>
</dbReference>
<dbReference type="Proteomes" id="UP000813444">
    <property type="component" value="Unassembled WGS sequence"/>
</dbReference>
<evidence type="ECO:0000313" key="3">
    <source>
        <dbReference type="Proteomes" id="UP000813444"/>
    </source>
</evidence>
<accession>A0A8K0SRY6</accession>
<feature type="compositionally biased region" description="Basic and acidic residues" evidence="1">
    <location>
        <begin position="287"/>
        <end position="313"/>
    </location>
</feature>
<evidence type="ECO:0000256" key="1">
    <source>
        <dbReference type="SAM" id="MobiDB-lite"/>
    </source>
</evidence>
<comment type="caution">
    <text evidence="2">The sequence shown here is derived from an EMBL/GenBank/DDBJ whole genome shotgun (WGS) entry which is preliminary data.</text>
</comment>
<feature type="compositionally biased region" description="Basic and acidic residues" evidence="1">
    <location>
        <begin position="251"/>
        <end position="278"/>
    </location>
</feature>
<feature type="compositionally biased region" description="Low complexity" evidence="1">
    <location>
        <begin position="773"/>
        <end position="792"/>
    </location>
</feature>
<feature type="compositionally biased region" description="Basic and acidic residues" evidence="1">
    <location>
        <begin position="118"/>
        <end position="138"/>
    </location>
</feature>
<gene>
    <name evidence="2" type="ORF">B0I35DRAFT_376817</name>
</gene>
<sequence length="808" mass="89519">MAAAATLPALLDTLTQSLSSALETAPKIAAIEQPKDGISLLDVKNELLLSYLQNLVFLILLKLRNSKSSKNSSEDGHDDIDESVRAKLVELRLYLEKGARPLEEKLRFSIERFLRTAQDSEREKAAREKAMNAEKEDGSDSEAASDDESDQESEEGAPVKPGNRSAAPNLGTMVDDVTARPAQRESAPSGVYRPPKRERQVMETTRREKSERRPMKSRTMEEFINSELSSAPVAEPSVGTNIVQGGRKMKTVQERKDEDERREYEEMHFTRLPKESKKDRAKKAKQTGRDSRMTFGGEEWHDLGEGVDRIDRLTRRKESRGGVRALLDKSRKRGHDATDGPRGSGHGPEIGERYQKKLKMLQTGRRDRGNKRKFLQSDPTIELRCTSDSHESPSHSTHWQNQYSNMEDADKMDIVADGDAAKSSTIDEEDDDPITATYNVFLNPALPHGRRLLVMQHPNRTDKYPRPAPTELRLKARSGMVEVDVPVDHSVAYDREKGLKWGRTLQASMAAKNGGSHGLAGGFGFGAVQQRGGKKRGEEDEDAHLDWNEAMRQHKVLTTQTLGGQYPDADEVQYMVGVFQGMDLHLTPVSSLVHLRPQLHHIDATAQLERQAAAGASKDAAPSSATTGARAIHMTIKTTADGDSVPIETMADRLRSVQTEQWRRMRYTDENEESAWDVYNDSLFLKPAQETPESDDKSDDKKDDKKDAETAAVQPSLEDSVPRFATQWVEDDLLEAVSGIKKPDPAPIPEPPKLKVKEEAKAPRLAAAEEQVASRPRATRTRGGAAAAAAARRGGRAKAGGASRPTAD</sequence>
<dbReference type="GO" id="GO:0042797">
    <property type="term" value="P:tRNA transcription by RNA polymerase III"/>
    <property type="evidence" value="ECO:0007669"/>
    <property type="project" value="TreeGrafter"/>
</dbReference>
<dbReference type="Pfam" id="PF04801">
    <property type="entry name" value="RPC5"/>
    <property type="match status" value="1"/>
</dbReference>
<proteinExistence type="predicted"/>
<dbReference type="PANTHER" id="PTHR12069">
    <property type="entry name" value="DNA-DIRECTED RNA POLYMERASES III 80 KDA POLYPEPTIDE RNA POLYMERASE III SUBUNIT 5"/>
    <property type="match status" value="1"/>
</dbReference>
<feature type="compositionally biased region" description="Basic and acidic residues" evidence="1">
    <location>
        <begin position="694"/>
        <end position="709"/>
    </location>
</feature>
<evidence type="ECO:0000313" key="2">
    <source>
        <dbReference type="EMBL" id="KAH7312417.1"/>
    </source>
</evidence>
<feature type="region of interest" description="Disordered" evidence="1">
    <location>
        <begin position="678"/>
        <end position="719"/>
    </location>
</feature>
<dbReference type="InterPro" id="IPR006886">
    <property type="entry name" value="RNA_pol_III_Rpc5"/>
</dbReference>
<name>A0A8K0SRY6_9HYPO</name>
<dbReference type="Pfam" id="PF04000">
    <property type="entry name" value="Sas10_Utp3"/>
    <property type="match status" value="1"/>
</dbReference>
<feature type="region of interest" description="Disordered" evidence="1">
    <location>
        <begin position="118"/>
        <end position="353"/>
    </location>
</feature>
<feature type="compositionally biased region" description="Basic and acidic residues" evidence="1">
    <location>
        <begin position="195"/>
        <end position="221"/>
    </location>
</feature>
<dbReference type="PANTHER" id="PTHR12069:SF0">
    <property type="entry name" value="DNA-DIRECTED RNA POLYMERASE III SUBUNIT RPC5"/>
    <property type="match status" value="1"/>
</dbReference>
<protein>
    <submittedName>
        <fullName evidence="2">Sin-like protein conserved region-domain-containing protein</fullName>
    </submittedName>
</protein>
<feature type="compositionally biased region" description="Basic and acidic residues" evidence="1">
    <location>
        <begin position="752"/>
        <end position="762"/>
    </location>
</feature>
<keyword evidence="3" id="KW-1185">Reference proteome</keyword>
<organism evidence="2 3">
    <name type="scientific">Stachybotrys elegans</name>
    <dbReference type="NCBI Taxonomy" id="80388"/>
    <lineage>
        <taxon>Eukaryota</taxon>
        <taxon>Fungi</taxon>
        <taxon>Dikarya</taxon>
        <taxon>Ascomycota</taxon>
        <taxon>Pezizomycotina</taxon>
        <taxon>Sordariomycetes</taxon>
        <taxon>Hypocreomycetidae</taxon>
        <taxon>Hypocreales</taxon>
        <taxon>Stachybotryaceae</taxon>
        <taxon>Stachybotrys</taxon>
    </lineage>
</organism>